<feature type="non-terminal residue" evidence="1">
    <location>
        <position position="1"/>
    </location>
</feature>
<name>A0A427A9C2_ENSVE</name>
<organism evidence="1 2">
    <name type="scientific">Ensete ventricosum</name>
    <name type="common">Abyssinian banana</name>
    <name type="synonym">Musa ensete</name>
    <dbReference type="NCBI Taxonomy" id="4639"/>
    <lineage>
        <taxon>Eukaryota</taxon>
        <taxon>Viridiplantae</taxon>
        <taxon>Streptophyta</taxon>
        <taxon>Embryophyta</taxon>
        <taxon>Tracheophyta</taxon>
        <taxon>Spermatophyta</taxon>
        <taxon>Magnoliopsida</taxon>
        <taxon>Liliopsida</taxon>
        <taxon>Zingiberales</taxon>
        <taxon>Musaceae</taxon>
        <taxon>Ensete</taxon>
    </lineage>
</organism>
<proteinExistence type="predicted"/>
<reference evidence="1 2" key="1">
    <citation type="journal article" date="2014" name="Agronomy (Basel)">
        <title>A Draft Genome Sequence for Ensete ventricosum, the Drought-Tolerant Tree Against Hunger.</title>
        <authorList>
            <person name="Harrison J."/>
            <person name="Moore K.A."/>
            <person name="Paszkiewicz K."/>
            <person name="Jones T."/>
            <person name="Grant M."/>
            <person name="Ambacheew D."/>
            <person name="Muzemil S."/>
            <person name="Studholme D.J."/>
        </authorList>
    </citation>
    <scope>NUCLEOTIDE SEQUENCE [LARGE SCALE GENOMIC DNA]</scope>
</reference>
<accession>A0A427A9C2</accession>
<evidence type="ECO:0000313" key="1">
    <source>
        <dbReference type="EMBL" id="RRT72827.1"/>
    </source>
</evidence>
<sequence>VVFPTLRIQTYNKEASNQQLGENLDLLEENRVDAHLRTLAYKRAIAKLYNHRVRPRLIKAGDLVLRKAEVSDPTR</sequence>
<dbReference type="EMBL" id="AMZH03003281">
    <property type="protein sequence ID" value="RRT72827.1"/>
    <property type="molecule type" value="Genomic_DNA"/>
</dbReference>
<dbReference type="AlphaFoldDB" id="A0A427A9C2"/>
<protein>
    <submittedName>
        <fullName evidence="1">Uncharacterized protein</fullName>
    </submittedName>
</protein>
<evidence type="ECO:0000313" key="2">
    <source>
        <dbReference type="Proteomes" id="UP000287651"/>
    </source>
</evidence>
<comment type="caution">
    <text evidence="1">The sequence shown here is derived from an EMBL/GenBank/DDBJ whole genome shotgun (WGS) entry which is preliminary data.</text>
</comment>
<gene>
    <name evidence="1" type="ORF">B296_00009547</name>
</gene>
<dbReference type="Proteomes" id="UP000287651">
    <property type="component" value="Unassembled WGS sequence"/>
</dbReference>